<evidence type="ECO:0000313" key="2">
    <source>
        <dbReference type="Proteomes" id="UP001066276"/>
    </source>
</evidence>
<sequence>MLQSHLWPGFGCRHLRTVLITGGSSVPVFPNSPSSTRPWSSIPLNVPVLVPVSGGGLRVLPGLAAAGNPTHRSRLSLTRSSQDFAPHPLLSIPSEFADVLLRIVALTVGGLLRPSMDGGGVLTSTGPSYPLSRGPQLQRVHCSVAAAILDRGSSKVVGAFSGVVDRDIDGETLINEENYDDRANVDGLTGGIRDEGEAMGEATMNAVDEDVIDTIVDEEDNAIEM</sequence>
<name>A0AAV7UF23_PLEWA</name>
<evidence type="ECO:0000313" key="1">
    <source>
        <dbReference type="EMBL" id="KAJ1187004.1"/>
    </source>
</evidence>
<reference evidence="1" key="1">
    <citation type="journal article" date="2022" name="bioRxiv">
        <title>Sequencing and chromosome-scale assembly of the giantPleurodeles waltlgenome.</title>
        <authorList>
            <person name="Brown T."/>
            <person name="Elewa A."/>
            <person name="Iarovenko S."/>
            <person name="Subramanian E."/>
            <person name="Araus A.J."/>
            <person name="Petzold A."/>
            <person name="Susuki M."/>
            <person name="Suzuki K.-i.T."/>
            <person name="Hayashi T."/>
            <person name="Toyoda A."/>
            <person name="Oliveira C."/>
            <person name="Osipova E."/>
            <person name="Leigh N.D."/>
            <person name="Simon A."/>
            <person name="Yun M.H."/>
        </authorList>
    </citation>
    <scope>NUCLEOTIDE SEQUENCE</scope>
    <source>
        <strain evidence="1">20211129_DDA</strain>
        <tissue evidence="1">Liver</tissue>
    </source>
</reference>
<proteinExistence type="predicted"/>
<gene>
    <name evidence="1" type="ORF">NDU88_003783</name>
</gene>
<dbReference type="AlphaFoldDB" id="A0AAV7UF23"/>
<protein>
    <submittedName>
        <fullName evidence="1">Uncharacterized protein</fullName>
    </submittedName>
</protein>
<dbReference type="Proteomes" id="UP001066276">
    <property type="component" value="Chromosome 3_1"/>
</dbReference>
<dbReference type="EMBL" id="JANPWB010000005">
    <property type="protein sequence ID" value="KAJ1187004.1"/>
    <property type="molecule type" value="Genomic_DNA"/>
</dbReference>
<comment type="caution">
    <text evidence="1">The sequence shown here is derived from an EMBL/GenBank/DDBJ whole genome shotgun (WGS) entry which is preliminary data.</text>
</comment>
<organism evidence="1 2">
    <name type="scientific">Pleurodeles waltl</name>
    <name type="common">Iberian ribbed newt</name>
    <dbReference type="NCBI Taxonomy" id="8319"/>
    <lineage>
        <taxon>Eukaryota</taxon>
        <taxon>Metazoa</taxon>
        <taxon>Chordata</taxon>
        <taxon>Craniata</taxon>
        <taxon>Vertebrata</taxon>
        <taxon>Euteleostomi</taxon>
        <taxon>Amphibia</taxon>
        <taxon>Batrachia</taxon>
        <taxon>Caudata</taxon>
        <taxon>Salamandroidea</taxon>
        <taxon>Salamandridae</taxon>
        <taxon>Pleurodelinae</taxon>
        <taxon>Pleurodeles</taxon>
    </lineage>
</organism>
<accession>A0AAV7UF23</accession>
<keyword evidence="2" id="KW-1185">Reference proteome</keyword>